<evidence type="ECO:0000259" key="1">
    <source>
        <dbReference type="Pfam" id="PF09994"/>
    </source>
</evidence>
<feature type="domain" description="T6SS Phospholipase effector Tle1-like catalytic" evidence="1">
    <location>
        <begin position="2"/>
        <end position="297"/>
    </location>
</feature>
<reference evidence="2" key="1">
    <citation type="journal article" date="2020" name="Stud. Mycol.">
        <title>101 Dothideomycetes genomes: a test case for predicting lifestyles and emergence of pathogens.</title>
        <authorList>
            <person name="Haridas S."/>
            <person name="Albert R."/>
            <person name="Binder M."/>
            <person name="Bloem J."/>
            <person name="Labutti K."/>
            <person name="Salamov A."/>
            <person name="Andreopoulos B."/>
            <person name="Baker S."/>
            <person name="Barry K."/>
            <person name="Bills G."/>
            <person name="Bluhm B."/>
            <person name="Cannon C."/>
            <person name="Castanera R."/>
            <person name="Culley D."/>
            <person name="Daum C."/>
            <person name="Ezra D."/>
            <person name="Gonzalez J."/>
            <person name="Henrissat B."/>
            <person name="Kuo A."/>
            <person name="Liang C."/>
            <person name="Lipzen A."/>
            <person name="Lutzoni F."/>
            <person name="Magnuson J."/>
            <person name="Mondo S."/>
            <person name="Nolan M."/>
            <person name="Ohm R."/>
            <person name="Pangilinan J."/>
            <person name="Park H.-J."/>
            <person name="Ramirez L."/>
            <person name="Alfaro M."/>
            <person name="Sun H."/>
            <person name="Tritt A."/>
            <person name="Yoshinaga Y."/>
            <person name="Zwiers L.-H."/>
            <person name="Turgeon B."/>
            <person name="Goodwin S."/>
            <person name="Spatafora J."/>
            <person name="Crous P."/>
            <person name="Grigoriev I."/>
        </authorList>
    </citation>
    <scope>NUCLEOTIDE SEQUENCE</scope>
    <source>
        <strain evidence="2">CBS 130266</strain>
    </source>
</reference>
<comment type="caution">
    <text evidence="2">The sequence shown here is derived from an EMBL/GenBank/DDBJ whole genome shotgun (WGS) entry which is preliminary data.</text>
</comment>
<name>A0A9P4TVH0_9PEZI</name>
<dbReference type="EMBL" id="MU007076">
    <property type="protein sequence ID" value="KAF2424255.1"/>
    <property type="molecule type" value="Genomic_DNA"/>
</dbReference>
<sequence>MKKLIVCCDGTWLNSDHGTTKGDNLTEPKNPVLQAPSNVTRISRCIKRKDDNGNDQITYYQSGIGTHDVVDKVIGGATGLGLSENVREAYQFIAGNYDQNAGDEIYLVGFSRGSFTARSIASFISDIGLLTPLGMVHFYPIFQDWENQLKKRWTPNPNSPWKSPRPNAATKEYIDQLFKLGFTRRNVKVKAVAVYDTVGALGIPRIGILHDLFNPDERVPHSLDYAFVDTTVPSMVENAIHALALDEKREPFAPTMWEKPSPTQTLTQCWFAGAHSDCGGSYVDCRAADISLTWMISKLSKFISFDVIVLKEQYHKLGSADSKRPWACGQIHDPFATWYKKIGGYEKRTPMEYNRYSHDTGKEMVPTTPLQNTCEKIHPSVRLRMGLPGKGLEDRGEYAPAALDGWSVVGVRAPTAGNVKLQQIQEVQRKIFWQKGAKRMEEEIMSELEWELLKTSDPSVLDKFTSTVPKSHTITSLFHKVEELI</sequence>
<dbReference type="AlphaFoldDB" id="A0A9P4TVH0"/>
<dbReference type="InterPro" id="IPR029058">
    <property type="entry name" value="AB_hydrolase_fold"/>
</dbReference>
<organism evidence="2 3">
    <name type="scientific">Tothia fuscella</name>
    <dbReference type="NCBI Taxonomy" id="1048955"/>
    <lineage>
        <taxon>Eukaryota</taxon>
        <taxon>Fungi</taxon>
        <taxon>Dikarya</taxon>
        <taxon>Ascomycota</taxon>
        <taxon>Pezizomycotina</taxon>
        <taxon>Dothideomycetes</taxon>
        <taxon>Pleosporomycetidae</taxon>
        <taxon>Venturiales</taxon>
        <taxon>Cylindrosympodiaceae</taxon>
        <taxon>Tothia</taxon>
    </lineage>
</organism>
<evidence type="ECO:0000313" key="2">
    <source>
        <dbReference type="EMBL" id="KAF2424255.1"/>
    </source>
</evidence>
<protein>
    <recommendedName>
        <fullName evidence="1">T6SS Phospholipase effector Tle1-like catalytic domain-containing protein</fullName>
    </recommendedName>
</protein>
<dbReference type="PANTHER" id="PTHR33840">
    <property type="match status" value="1"/>
</dbReference>
<dbReference type="OrthoDB" id="3057168at2759"/>
<proteinExistence type="predicted"/>
<dbReference type="Proteomes" id="UP000800235">
    <property type="component" value="Unassembled WGS sequence"/>
</dbReference>
<dbReference type="InterPro" id="IPR018712">
    <property type="entry name" value="Tle1-like_cat"/>
</dbReference>
<dbReference type="SUPFAM" id="SSF53474">
    <property type="entry name" value="alpha/beta-Hydrolases"/>
    <property type="match status" value="1"/>
</dbReference>
<keyword evidence="3" id="KW-1185">Reference proteome</keyword>
<dbReference type="Pfam" id="PF09994">
    <property type="entry name" value="T6SS_Tle1-like_cat"/>
    <property type="match status" value="1"/>
</dbReference>
<accession>A0A9P4TVH0</accession>
<dbReference type="PANTHER" id="PTHR33840:SF1">
    <property type="entry name" value="TLE1 PHOSPHOLIPASE DOMAIN-CONTAINING PROTEIN"/>
    <property type="match status" value="1"/>
</dbReference>
<gene>
    <name evidence="2" type="ORF">EJ08DRAFT_652495</name>
</gene>
<evidence type="ECO:0000313" key="3">
    <source>
        <dbReference type="Proteomes" id="UP000800235"/>
    </source>
</evidence>